<dbReference type="AlphaFoldDB" id="A0A919M5W9"/>
<dbReference type="PANTHER" id="PTHR39430">
    <property type="entry name" value="MEMBRANE-ASSOCIATED PROTEASE-RELATED"/>
    <property type="match status" value="1"/>
</dbReference>
<feature type="transmembrane region" description="Helical" evidence="1">
    <location>
        <begin position="102"/>
        <end position="124"/>
    </location>
</feature>
<dbReference type="Pfam" id="PF02517">
    <property type="entry name" value="Rce1-like"/>
    <property type="match status" value="1"/>
</dbReference>
<sequence>MRFFLQLLAVLAMSVVAGQAVGAVDGNDWLSLIVGVVAAALATLVYRGVVRVTEKRPVTELAGRTAVSGLVRGVLLGVAVFGAVIGNIAVNGGYRILGLGDHPLNAVGLIGFMAGAATTEELLFRGVLFRHLERLTGTWLAFTLTACAFGAMHLLNPNATLWGALCVAIAGGGMLTSAYIASRSLWLPIGLHFGWNWAQSAIFASEVSGNGAQQGILRAESTGNAWISGGQFGPEASVFTVVAGVIVTTVFLWLAHRRGHLVPMRRSRRTLTLAG</sequence>
<organism evidence="4 5">
    <name type="scientific">Actinoplanes cyaneus</name>
    <dbReference type="NCBI Taxonomy" id="52696"/>
    <lineage>
        <taxon>Bacteria</taxon>
        <taxon>Bacillati</taxon>
        <taxon>Actinomycetota</taxon>
        <taxon>Actinomycetes</taxon>
        <taxon>Micromonosporales</taxon>
        <taxon>Micromonosporaceae</taxon>
        <taxon>Actinoplanes</taxon>
    </lineage>
</organism>
<dbReference type="GO" id="GO:0080120">
    <property type="term" value="P:CAAX-box protein maturation"/>
    <property type="evidence" value="ECO:0007669"/>
    <property type="project" value="UniProtKB-ARBA"/>
</dbReference>
<dbReference type="RefSeq" id="WP_203741883.1">
    <property type="nucleotide sequence ID" value="NZ_BAAAUC010000003.1"/>
</dbReference>
<name>A0A919M5W9_9ACTN</name>
<keyword evidence="1" id="KW-0472">Membrane</keyword>
<keyword evidence="5" id="KW-1185">Reference proteome</keyword>
<feature type="transmembrane region" description="Helical" evidence="1">
    <location>
        <begin position="236"/>
        <end position="255"/>
    </location>
</feature>
<proteinExistence type="predicted"/>
<reference evidence="4" key="1">
    <citation type="submission" date="2021-01" db="EMBL/GenBank/DDBJ databases">
        <title>Whole genome shotgun sequence of Actinoplanes cyaneus NBRC 14990.</title>
        <authorList>
            <person name="Komaki H."/>
            <person name="Tamura T."/>
        </authorList>
    </citation>
    <scope>NUCLEOTIDE SEQUENCE</scope>
    <source>
        <strain evidence="4">NBRC 14990</strain>
    </source>
</reference>
<feature type="domain" description="CAAX prenyl protease 2/Lysostaphin resistance protein A-like" evidence="3">
    <location>
        <begin position="106"/>
        <end position="197"/>
    </location>
</feature>
<comment type="caution">
    <text evidence="4">The sequence shown here is derived from an EMBL/GenBank/DDBJ whole genome shotgun (WGS) entry which is preliminary data.</text>
</comment>
<accession>A0A919M5W9</accession>
<evidence type="ECO:0000313" key="4">
    <source>
        <dbReference type="EMBL" id="GID65663.1"/>
    </source>
</evidence>
<keyword evidence="4" id="KW-0378">Hydrolase</keyword>
<feature type="chain" id="PRO_5037977587" evidence="2">
    <location>
        <begin position="23"/>
        <end position="275"/>
    </location>
</feature>
<keyword evidence="1" id="KW-1133">Transmembrane helix</keyword>
<dbReference type="GO" id="GO:0004175">
    <property type="term" value="F:endopeptidase activity"/>
    <property type="evidence" value="ECO:0007669"/>
    <property type="project" value="UniProtKB-ARBA"/>
</dbReference>
<feature type="transmembrane region" description="Helical" evidence="1">
    <location>
        <begin position="70"/>
        <end position="90"/>
    </location>
</feature>
<dbReference type="EMBL" id="BOMH01000027">
    <property type="protein sequence ID" value="GID65663.1"/>
    <property type="molecule type" value="Genomic_DNA"/>
</dbReference>
<protein>
    <submittedName>
        <fullName evidence="4">CAAX amino protease</fullName>
    </submittedName>
</protein>
<feature type="transmembrane region" description="Helical" evidence="1">
    <location>
        <begin position="161"/>
        <end position="181"/>
    </location>
</feature>
<dbReference type="GO" id="GO:0006508">
    <property type="term" value="P:proteolysis"/>
    <property type="evidence" value="ECO:0007669"/>
    <property type="project" value="UniProtKB-KW"/>
</dbReference>
<dbReference type="PANTHER" id="PTHR39430:SF1">
    <property type="entry name" value="PROTEASE"/>
    <property type="match status" value="1"/>
</dbReference>
<dbReference type="Proteomes" id="UP000619479">
    <property type="component" value="Unassembled WGS sequence"/>
</dbReference>
<feature type="transmembrane region" description="Helical" evidence="1">
    <location>
        <begin position="28"/>
        <end position="49"/>
    </location>
</feature>
<evidence type="ECO:0000313" key="5">
    <source>
        <dbReference type="Proteomes" id="UP000619479"/>
    </source>
</evidence>
<dbReference type="InterPro" id="IPR003675">
    <property type="entry name" value="Rce1/LyrA-like_dom"/>
</dbReference>
<evidence type="ECO:0000256" key="2">
    <source>
        <dbReference type="SAM" id="SignalP"/>
    </source>
</evidence>
<keyword evidence="1" id="KW-0812">Transmembrane</keyword>
<keyword evidence="2" id="KW-0732">Signal</keyword>
<evidence type="ECO:0000256" key="1">
    <source>
        <dbReference type="SAM" id="Phobius"/>
    </source>
</evidence>
<keyword evidence="4" id="KW-0645">Protease</keyword>
<feature type="signal peptide" evidence="2">
    <location>
        <begin position="1"/>
        <end position="22"/>
    </location>
</feature>
<gene>
    <name evidence="4" type="ORF">Acy02nite_35440</name>
</gene>
<evidence type="ECO:0000259" key="3">
    <source>
        <dbReference type="Pfam" id="PF02517"/>
    </source>
</evidence>